<protein>
    <recommendedName>
        <fullName evidence="4">DUF2058 domain-containing protein</fullName>
    </recommendedName>
</protein>
<dbReference type="Pfam" id="PF09831">
    <property type="entry name" value="DUF2058"/>
    <property type="match status" value="1"/>
</dbReference>
<evidence type="ECO:0000256" key="1">
    <source>
        <dbReference type="SAM" id="Coils"/>
    </source>
</evidence>
<feature type="coiled-coil region" evidence="1">
    <location>
        <begin position="40"/>
        <end position="79"/>
    </location>
</feature>
<name>A0ABQ1I4L6_9ALTE</name>
<comment type="caution">
    <text evidence="2">The sequence shown here is derived from an EMBL/GenBank/DDBJ whole genome shotgun (WGS) entry which is preliminary data.</text>
</comment>
<dbReference type="EMBL" id="BMDY01000017">
    <property type="protein sequence ID" value="GGB12760.1"/>
    <property type="molecule type" value="Genomic_DNA"/>
</dbReference>
<proteinExistence type="predicted"/>
<organism evidence="2 3">
    <name type="scientific">Agarivorans gilvus</name>
    <dbReference type="NCBI Taxonomy" id="680279"/>
    <lineage>
        <taxon>Bacteria</taxon>
        <taxon>Pseudomonadati</taxon>
        <taxon>Pseudomonadota</taxon>
        <taxon>Gammaproteobacteria</taxon>
        <taxon>Alteromonadales</taxon>
        <taxon>Alteromonadaceae</taxon>
        <taxon>Agarivorans</taxon>
    </lineage>
</organism>
<keyword evidence="3" id="KW-1185">Reference proteome</keyword>
<dbReference type="RefSeq" id="WP_055733145.1">
    <property type="nucleotide sequence ID" value="NZ_BMDY01000017.1"/>
</dbReference>
<sequence>MAKLSLQEQMLKAGLVDKKKAKKVGKTNKKSRTLAKEVKAAAEQARIEQQQRDAELAQMQNAEKEKKAIAAQIKQLIEMNKLDRSRGEDAYNFTHHGLIKKIYVTEELRKQLSNGRLAIVTLAESYEVVPSIVAEKIAQRDESVVVLINDPSQDVIDEDDPYADYQIPDDLMW</sequence>
<dbReference type="InterPro" id="IPR018636">
    <property type="entry name" value="DUF2058"/>
</dbReference>
<keyword evidence="1" id="KW-0175">Coiled coil</keyword>
<accession>A0ABQ1I4L6</accession>
<evidence type="ECO:0000313" key="2">
    <source>
        <dbReference type="EMBL" id="GGB12760.1"/>
    </source>
</evidence>
<evidence type="ECO:0008006" key="4">
    <source>
        <dbReference type="Google" id="ProtNLM"/>
    </source>
</evidence>
<reference evidence="3" key="1">
    <citation type="journal article" date="2019" name="Int. J. Syst. Evol. Microbiol.">
        <title>The Global Catalogue of Microorganisms (GCM) 10K type strain sequencing project: providing services to taxonomists for standard genome sequencing and annotation.</title>
        <authorList>
            <consortium name="The Broad Institute Genomics Platform"/>
            <consortium name="The Broad Institute Genome Sequencing Center for Infectious Disease"/>
            <person name="Wu L."/>
            <person name="Ma J."/>
        </authorList>
    </citation>
    <scope>NUCLEOTIDE SEQUENCE [LARGE SCALE GENOMIC DNA]</scope>
    <source>
        <strain evidence="3">CGMCC 1.10131</strain>
    </source>
</reference>
<dbReference type="Proteomes" id="UP000651977">
    <property type="component" value="Unassembled WGS sequence"/>
</dbReference>
<gene>
    <name evidence="2" type="ORF">GCM10007414_27610</name>
</gene>
<evidence type="ECO:0000313" key="3">
    <source>
        <dbReference type="Proteomes" id="UP000651977"/>
    </source>
</evidence>